<gene>
    <name evidence="3" type="ORF">ALAG00032_LOCUS14116</name>
</gene>
<organism evidence="3">
    <name type="scientific">Aureoumbra lagunensis</name>
    <dbReference type="NCBI Taxonomy" id="44058"/>
    <lineage>
        <taxon>Eukaryota</taxon>
        <taxon>Sar</taxon>
        <taxon>Stramenopiles</taxon>
        <taxon>Ochrophyta</taxon>
        <taxon>Pelagophyceae</taxon>
        <taxon>Pelagomonadales</taxon>
        <taxon>Aureoumbra</taxon>
    </lineage>
</organism>
<accession>A0A7S3NPC1</accession>
<sequence>MTRLCLLFVLVLRRSKGRMILDEERKIDEDDLPPFFLIPPLCGSRLRAWSRMLCSGALSIHPGESVWVNAALISTQPRCWLECARLWDDEEDSPNCKSRTDEGLDAISTLSEGVLSAFSQSMGPIIDALSELGYDPLRLHAAPYDFRLSPQKLEARDGYFSKLKAKFEIECMLNKHNQRAIVLAHSMGCKIFNYFLKWLEIELKSKKEAKRWIQKHIALYLMNACPFLGAPDIATSLIVGEQNGMPISIKLIHEVLASSAGGILQLAGIPESYLFDQQPKNKTTHKSFFDDTNSFPWLRLQEEDRVNNKNTSHYTYYGQTPCHGEFSTYNFFLKLANETNDSHSKETAALMHKLCFDPTIGEIFRHGLNRPPIDKVHVSYGVGLMTRISTTFGLLPGNSSQTLPYFYDSMSKNFSKYERMTKTFTVRGYVDESGLDSRTLTDHNKHIIYEKLPGKSGDDTVPYSSLSAAHNWFHQDMDEVSVLSVPLRKKFLREEVLTNQIYNASTRSAISTDLNLSDYEQQCTSPERDDRTCPQRESRLTIFEQISKKEQNKQKVTTIWEIESASHRSSANHPVYLHHLQRLVLNHILETKNQTSISKAQDFFQANDFLPTDDSECFWSFAKAACAHPSICEYRYAVGDLSLSQSCRLKRTLTSVISSSSDTASIEEEVTFSPSSSPSSVEEIVHE</sequence>
<dbReference type="InterPro" id="IPR029058">
    <property type="entry name" value="AB_hydrolase_fold"/>
</dbReference>
<evidence type="ECO:0008006" key="4">
    <source>
        <dbReference type="Google" id="ProtNLM"/>
    </source>
</evidence>
<dbReference type="Pfam" id="PF02450">
    <property type="entry name" value="LCAT"/>
    <property type="match status" value="1"/>
</dbReference>
<dbReference type="GO" id="GO:0008374">
    <property type="term" value="F:O-acyltransferase activity"/>
    <property type="evidence" value="ECO:0007669"/>
    <property type="project" value="InterPro"/>
</dbReference>
<reference evidence="3" key="1">
    <citation type="submission" date="2021-01" db="EMBL/GenBank/DDBJ databases">
        <authorList>
            <person name="Corre E."/>
            <person name="Pelletier E."/>
            <person name="Niang G."/>
            <person name="Scheremetjew M."/>
            <person name="Finn R."/>
            <person name="Kale V."/>
            <person name="Holt S."/>
            <person name="Cochrane G."/>
            <person name="Meng A."/>
            <person name="Brown T."/>
            <person name="Cohen L."/>
        </authorList>
    </citation>
    <scope>NUCLEOTIDE SEQUENCE</scope>
    <source>
        <strain evidence="3">CCMP1510</strain>
    </source>
</reference>
<dbReference type="GO" id="GO:0006629">
    <property type="term" value="P:lipid metabolic process"/>
    <property type="evidence" value="ECO:0007669"/>
    <property type="project" value="InterPro"/>
</dbReference>
<dbReference type="PANTHER" id="PTHR11440">
    <property type="entry name" value="LECITHIN-CHOLESTEROL ACYLTRANSFERASE-RELATED"/>
    <property type="match status" value="1"/>
</dbReference>
<protein>
    <recommendedName>
        <fullName evidence="4">Phospholipid:diacylglycerol acyltransferase</fullName>
    </recommendedName>
</protein>
<dbReference type="Gene3D" id="3.40.50.1820">
    <property type="entry name" value="alpha/beta hydrolase"/>
    <property type="match status" value="1"/>
</dbReference>
<evidence type="ECO:0000256" key="2">
    <source>
        <dbReference type="SAM" id="SignalP"/>
    </source>
</evidence>
<feature type="signal peptide" evidence="2">
    <location>
        <begin position="1"/>
        <end position="17"/>
    </location>
</feature>
<dbReference type="EMBL" id="HBIJ01021775">
    <property type="protein sequence ID" value="CAE0373315.1"/>
    <property type="molecule type" value="Transcribed_RNA"/>
</dbReference>
<dbReference type="AlphaFoldDB" id="A0A7S3NPC1"/>
<evidence type="ECO:0000313" key="3">
    <source>
        <dbReference type="EMBL" id="CAE0373315.1"/>
    </source>
</evidence>
<feature type="chain" id="PRO_5031019899" description="Phospholipid:diacylglycerol acyltransferase" evidence="2">
    <location>
        <begin position="18"/>
        <end position="687"/>
    </location>
</feature>
<feature type="region of interest" description="Disordered" evidence="1">
    <location>
        <begin position="664"/>
        <end position="687"/>
    </location>
</feature>
<name>A0A7S3NPC1_9STRA</name>
<evidence type="ECO:0000256" key="1">
    <source>
        <dbReference type="SAM" id="MobiDB-lite"/>
    </source>
</evidence>
<dbReference type="SUPFAM" id="SSF53474">
    <property type="entry name" value="alpha/beta-Hydrolases"/>
    <property type="match status" value="1"/>
</dbReference>
<dbReference type="InterPro" id="IPR003386">
    <property type="entry name" value="LACT/PDAT_acylTrfase"/>
</dbReference>
<keyword evidence="2" id="KW-0732">Signal</keyword>
<feature type="compositionally biased region" description="Low complexity" evidence="1">
    <location>
        <begin position="671"/>
        <end position="687"/>
    </location>
</feature>
<proteinExistence type="predicted"/>